<dbReference type="EMBL" id="BDGG01000001">
    <property type="protein sequence ID" value="GAU87886.1"/>
    <property type="molecule type" value="Genomic_DNA"/>
</dbReference>
<dbReference type="Proteomes" id="UP000186922">
    <property type="component" value="Unassembled WGS sequence"/>
</dbReference>
<gene>
    <name evidence="2" type="primary">RvY_00674-1</name>
    <name evidence="2" type="synonym">RvY_00674.1</name>
    <name evidence="2" type="ORF">RvY_00674</name>
</gene>
<accession>A0A1D1UE19</accession>
<feature type="compositionally biased region" description="Basic and acidic residues" evidence="1">
    <location>
        <begin position="49"/>
        <end position="69"/>
    </location>
</feature>
<feature type="compositionally biased region" description="Polar residues" evidence="1">
    <location>
        <begin position="123"/>
        <end position="136"/>
    </location>
</feature>
<comment type="caution">
    <text evidence="2">The sequence shown here is derived from an EMBL/GenBank/DDBJ whole genome shotgun (WGS) entry which is preliminary data.</text>
</comment>
<keyword evidence="3" id="KW-1185">Reference proteome</keyword>
<feature type="compositionally biased region" description="Basic and acidic residues" evidence="1">
    <location>
        <begin position="102"/>
        <end position="122"/>
    </location>
</feature>
<feature type="compositionally biased region" description="Basic and acidic residues" evidence="1">
    <location>
        <begin position="581"/>
        <end position="590"/>
    </location>
</feature>
<organism evidence="2 3">
    <name type="scientific">Ramazzottius varieornatus</name>
    <name type="common">Water bear</name>
    <name type="synonym">Tardigrade</name>
    <dbReference type="NCBI Taxonomy" id="947166"/>
    <lineage>
        <taxon>Eukaryota</taxon>
        <taxon>Metazoa</taxon>
        <taxon>Ecdysozoa</taxon>
        <taxon>Tardigrada</taxon>
        <taxon>Eutardigrada</taxon>
        <taxon>Parachela</taxon>
        <taxon>Hypsibioidea</taxon>
        <taxon>Ramazzottiidae</taxon>
        <taxon>Ramazzottius</taxon>
    </lineage>
</organism>
<feature type="compositionally biased region" description="Basic and acidic residues" evidence="1">
    <location>
        <begin position="138"/>
        <end position="164"/>
    </location>
</feature>
<evidence type="ECO:0000256" key="1">
    <source>
        <dbReference type="SAM" id="MobiDB-lite"/>
    </source>
</evidence>
<sequence length="746" mass="81503">MLCSCVFTRFILTRDEILERRTKKAQFTPPIVNPAVYALKRKYQQVMDAEAKTRSEKDDRKRDKDDKKGAAGSRMSGARISAGGNAVKPSPPGGTRGTGSAHPERSKVDKPGTPQKKLDKSGSKNVQPSSNTSQPQVHVDDTEVSPKVEMNKEVPSRLKAAHDTHAHHKGESLASASHNDLADPASVLELEGSEEVMAVAHPAHAVSSLSSQDGMYVAPTASLDSRLAALSNDLRKHNHSEMALADYDIWLDRSKQLWSVPTDHEVDTKQLRAEKQTLKGLYGSTGKTPADYQAVLLKYCQGIVNGTVTISALPEKIQQDLLRFAGDPHFMFAGRREEAAVAHNFLPQSPRVPISPVSSPKPPVESTDNPKFHLEVIEASMTNMLDSKNRPSAVAMCDGKVEAEGANVVSTTDLTRSPEATGRLPVGERSRLSTGVSRNTPRVAASAIPGHRKLSVKKVKGRKGEVESSAEVPTKECPYYTMVTVEEKFDALLDGMIVTEGDRVVCDGNRTLKVLNLMSNRLTPESIFTLMETVNKQREEQAAALMWESPVQPEVVLPRPPPAPAVSVADMFESESTIVKKDNKPDERSAAKKSAVPKVKQAATDIDSVTSSVNGDDGSGDECSPILVQTRMVKNPEDPNRQSAGLLFVELEHNTGLENEDAAIELFDTFMHEQRQSLGVTGKACTEELHDKRTSWWHSIKPADDVDPVELNLKELPLADPARYSLLKSQYMLDKKKDTSTPTAVE</sequence>
<reference evidence="2 3" key="1">
    <citation type="journal article" date="2016" name="Nat. Commun.">
        <title>Extremotolerant tardigrade genome and improved radiotolerance of human cultured cells by tardigrade-unique protein.</title>
        <authorList>
            <person name="Hashimoto T."/>
            <person name="Horikawa D.D."/>
            <person name="Saito Y."/>
            <person name="Kuwahara H."/>
            <person name="Kozuka-Hata H."/>
            <person name="Shin-I T."/>
            <person name="Minakuchi Y."/>
            <person name="Ohishi K."/>
            <person name="Motoyama A."/>
            <person name="Aizu T."/>
            <person name="Enomoto A."/>
            <person name="Kondo K."/>
            <person name="Tanaka S."/>
            <person name="Hara Y."/>
            <person name="Koshikawa S."/>
            <person name="Sagara H."/>
            <person name="Miura T."/>
            <person name="Yokobori S."/>
            <person name="Miyagawa K."/>
            <person name="Suzuki Y."/>
            <person name="Kubo T."/>
            <person name="Oyama M."/>
            <person name="Kohara Y."/>
            <person name="Fujiyama A."/>
            <person name="Arakawa K."/>
            <person name="Katayama T."/>
            <person name="Toyoda A."/>
            <person name="Kunieda T."/>
        </authorList>
    </citation>
    <scope>NUCLEOTIDE SEQUENCE [LARGE SCALE GENOMIC DNA]</scope>
    <source>
        <strain evidence="2 3">YOKOZUNA-1</strain>
    </source>
</reference>
<evidence type="ECO:0000313" key="3">
    <source>
        <dbReference type="Proteomes" id="UP000186922"/>
    </source>
</evidence>
<name>A0A1D1UE19_RAMVA</name>
<evidence type="ECO:0000313" key="2">
    <source>
        <dbReference type="EMBL" id="GAU87886.1"/>
    </source>
</evidence>
<dbReference type="AlphaFoldDB" id="A0A1D1UE19"/>
<feature type="region of interest" description="Disordered" evidence="1">
    <location>
        <begin position="48"/>
        <end position="177"/>
    </location>
</feature>
<feature type="region of interest" description="Disordered" evidence="1">
    <location>
        <begin position="581"/>
        <end position="600"/>
    </location>
</feature>
<proteinExistence type="predicted"/>
<protein>
    <submittedName>
        <fullName evidence="2">Uncharacterized protein</fullName>
    </submittedName>
</protein>